<comment type="subcellular location">
    <subcellularLocation>
        <location evidence="1">Cell membrane</location>
        <topology evidence="1">Multi-pass membrane protein</topology>
    </subcellularLocation>
</comment>
<dbReference type="SUPFAM" id="SSF111331">
    <property type="entry name" value="NAD kinase/diacylglycerol kinase-like"/>
    <property type="match status" value="1"/>
</dbReference>
<evidence type="ECO:0000256" key="6">
    <source>
        <dbReference type="ARBA" id="ARBA00023136"/>
    </source>
</evidence>
<reference evidence="9" key="1">
    <citation type="journal article" date="2019" name="Int. J. Syst. Evol. Microbiol.">
        <title>The Global Catalogue of Microorganisms (GCM) 10K type strain sequencing project: providing services to taxonomists for standard genome sequencing and annotation.</title>
        <authorList>
            <consortium name="The Broad Institute Genomics Platform"/>
            <consortium name="The Broad Institute Genome Sequencing Center for Infectious Disease"/>
            <person name="Wu L."/>
            <person name="Ma J."/>
        </authorList>
    </citation>
    <scope>NUCLEOTIDE SEQUENCE [LARGE SCALE GENOMIC DNA]</scope>
    <source>
        <strain evidence="9">NBRC 108725</strain>
    </source>
</reference>
<dbReference type="InterPro" id="IPR017438">
    <property type="entry name" value="ATP-NAD_kinase_N"/>
</dbReference>
<dbReference type="Gene3D" id="1.20.144.10">
    <property type="entry name" value="Phosphatidic acid phosphatase type 2/haloperoxidase"/>
    <property type="match status" value="1"/>
</dbReference>
<dbReference type="InterPro" id="IPR000326">
    <property type="entry name" value="PAP2/HPO"/>
</dbReference>
<evidence type="ECO:0000256" key="2">
    <source>
        <dbReference type="ARBA" id="ARBA00022475"/>
    </source>
</evidence>
<dbReference type="SMART" id="SM00046">
    <property type="entry name" value="DAGKc"/>
    <property type="match status" value="1"/>
</dbReference>
<evidence type="ECO:0000313" key="8">
    <source>
        <dbReference type="EMBL" id="BDZ47249.1"/>
    </source>
</evidence>
<evidence type="ECO:0000256" key="4">
    <source>
        <dbReference type="ARBA" id="ARBA00022801"/>
    </source>
</evidence>
<keyword evidence="3" id="KW-0812">Transmembrane</keyword>
<dbReference type="Gene3D" id="3.40.50.10330">
    <property type="entry name" value="Probable inorganic polyphosphate/atp-NAD kinase, domain 1"/>
    <property type="match status" value="1"/>
</dbReference>
<dbReference type="SUPFAM" id="SSF48317">
    <property type="entry name" value="Acid phosphatase/Vanadium-dependent haloperoxidase"/>
    <property type="match status" value="1"/>
</dbReference>
<sequence length="470" mass="49291">MLWFGIAAVLMLLGRGPAARRGVTSLMIASILANLVGKRVFGGDRQLLEDIPVGRRLHKHPTSPSFPSGHSASAAAFATGVALEAPAAGALIAPLAGGVAYSRLHTGAHWLSDVVGGVALGAAVAGLLYALPRRLVPRHAIGGLGTPLALPAIEDGDGLFLVANSRSGRHVARRDPLRIVQRRLPRARVHLLKEGETAEQAVAAALARPTPPTVLGVCGGDGTVSALAGLARRAGLPLLVVPGGTFNHFARATGAVTADEAIDALQAGAGLSVDVAEAFLDGDDPITVLNTVSVGIYPDFVALRLRLEDRWTKWGASLVAAGQLFGRLRPIPIGIDGRSARAWSVFVAVDRNDPRLVSTMQRRGLDDRVLDVRVLHAGGSRLRAVGSLVFGRRTSAVLRALRLMPARSRIESFTTPALDLTLRARGDELPRVAHDGELERPSPSAPSVVLHVRVIPDGLQVYSKGPDPEG</sequence>
<dbReference type="Pfam" id="PF01569">
    <property type="entry name" value="PAP2"/>
    <property type="match status" value="1"/>
</dbReference>
<dbReference type="Gene3D" id="2.60.200.40">
    <property type="match status" value="1"/>
</dbReference>
<gene>
    <name evidence="8" type="ORF">GCM10025866_31580</name>
</gene>
<keyword evidence="6" id="KW-0472">Membrane</keyword>
<proteinExistence type="predicted"/>
<accession>A0ABN6XQG4</accession>
<dbReference type="PROSITE" id="PS50146">
    <property type="entry name" value="DAGK"/>
    <property type="match status" value="1"/>
</dbReference>
<dbReference type="Pfam" id="PF00781">
    <property type="entry name" value="DAGK_cat"/>
    <property type="match status" value="1"/>
</dbReference>
<evidence type="ECO:0000256" key="3">
    <source>
        <dbReference type="ARBA" id="ARBA00022692"/>
    </source>
</evidence>
<evidence type="ECO:0000256" key="1">
    <source>
        <dbReference type="ARBA" id="ARBA00004651"/>
    </source>
</evidence>
<protein>
    <submittedName>
        <fullName evidence="8">Glycerophosphatase</fullName>
    </submittedName>
</protein>
<dbReference type="InterPro" id="IPR016064">
    <property type="entry name" value="NAD/diacylglycerol_kinase_sf"/>
</dbReference>
<keyword evidence="2" id="KW-1003">Cell membrane</keyword>
<keyword evidence="4" id="KW-0378">Hydrolase</keyword>
<name>A0ABN6XQG4_9MICO</name>
<dbReference type="RefSeq" id="WP_286277195.1">
    <property type="nucleotide sequence ID" value="NZ_AP027731.1"/>
</dbReference>
<dbReference type="PANTHER" id="PTHR14969">
    <property type="entry name" value="SPHINGOSINE-1-PHOSPHATE PHOSPHOHYDROLASE"/>
    <property type="match status" value="1"/>
</dbReference>
<evidence type="ECO:0000313" key="9">
    <source>
        <dbReference type="Proteomes" id="UP001321498"/>
    </source>
</evidence>
<dbReference type="CDD" id="cd01610">
    <property type="entry name" value="PAP2_like"/>
    <property type="match status" value="1"/>
</dbReference>
<keyword evidence="5" id="KW-1133">Transmembrane helix</keyword>
<evidence type="ECO:0000256" key="5">
    <source>
        <dbReference type="ARBA" id="ARBA00022989"/>
    </source>
</evidence>
<dbReference type="InterPro" id="IPR001206">
    <property type="entry name" value="Diacylglycerol_kinase_cat_dom"/>
</dbReference>
<dbReference type="Proteomes" id="UP001321498">
    <property type="component" value="Chromosome"/>
</dbReference>
<dbReference type="PANTHER" id="PTHR14969:SF62">
    <property type="entry name" value="DECAPRENYLPHOSPHORYL-5-PHOSPHORIBOSE PHOSPHATASE RV3807C-RELATED"/>
    <property type="match status" value="1"/>
</dbReference>
<dbReference type="EMBL" id="AP027731">
    <property type="protein sequence ID" value="BDZ47249.1"/>
    <property type="molecule type" value="Genomic_DNA"/>
</dbReference>
<organism evidence="8 9">
    <name type="scientific">Naasia aerilata</name>
    <dbReference type="NCBI Taxonomy" id="1162966"/>
    <lineage>
        <taxon>Bacteria</taxon>
        <taxon>Bacillati</taxon>
        <taxon>Actinomycetota</taxon>
        <taxon>Actinomycetes</taxon>
        <taxon>Micrococcales</taxon>
        <taxon>Microbacteriaceae</taxon>
        <taxon>Naasia</taxon>
    </lineage>
</organism>
<keyword evidence="9" id="KW-1185">Reference proteome</keyword>
<dbReference type="SMART" id="SM00014">
    <property type="entry name" value="acidPPc"/>
    <property type="match status" value="1"/>
</dbReference>
<feature type="domain" description="DAGKc" evidence="7">
    <location>
        <begin position="154"/>
        <end position="282"/>
    </location>
</feature>
<evidence type="ECO:0000259" key="7">
    <source>
        <dbReference type="PROSITE" id="PS50146"/>
    </source>
</evidence>
<dbReference type="InterPro" id="IPR036938">
    <property type="entry name" value="PAP2/HPO_sf"/>
</dbReference>